<dbReference type="RefSeq" id="WP_114623689.1">
    <property type="nucleotide sequence ID" value="NZ_QQNA01000080.1"/>
</dbReference>
<dbReference type="EMBL" id="QQNA01000080">
    <property type="protein sequence ID" value="RDG37949.1"/>
    <property type="molecule type" value="Genomic_DNA"/>
</dbReference>
<comment type="caution">
    <text evidence="2">The sequence shown here is derived from an EMBL/GenBank/DDBJ whole genome shotgun (WGS) entry which is preliminary data.</text>
</comment>
<keyword evidence="3" id="KW-1185">Reference proteome</keyword>
<reference evidence="2 3" key="1">
    <citation type="submission" date="2018-07" db="EMBL/GenBank/DDBJ databases">
        <title>Streptomyces species from bats.</title>
        <authorList>
            <person name="Dunlap C."/>
        </authorList>
    </citation>
    <scope>NUCLEOTIDE SEQUENCE [LARGE SCALE GENOMIC DNA]</scope>
    <source>
        <strain evidence="2 3">AC230</strain>
    </source>
</reference>
<evidence type="ECO:0000313" key="3">
    <source>
        <dbReference type="Proteomes" id="UP000253741"/>
    </source>
</evidence>
<feature type="compositionally biased region" description="Polar residues" evidence="1">
    <location>
        <begin position="109"/>
        <end position="124"/>
    </location>
</feature>
<dbReference type="CDD" id="cd00085">
    <property type="entry name" value="HNHc"/>
    <property type="match status" value="1"/>
</dbReference>
<feature type="region of interest" description="Disordered" evidence="1">
    <location>
        <begin position="79"/>
        <end position="147"/>
    </location>
</feature>
<accession>A0A370BC42</accession>
<dbReference type="OrthoDB" id="3234360at2"/>
<protein>
    <recommendedName>
        <fullName evidence="4">HNH endonuclease</fullName>
    </recommendedName>
</protein>
<feature type="region of interest" description="Disordered" evidence="1">
    <location>
        <begin position="1"/>
        <end position="26"/>
    </location>
</feature>
<dbReference type="AlphaFoldDB" id="A0A370BC42"/>
<dbReference type="Proteomes" id="UP000253741">
    <property type="component" value="Unassembled WGS sequence"/>
</dbReference>
<sequence>MTQPQPGDHWTEGASSRRTAPRPTGWKTIRAEVLARDGHQCTWIEDGERCAEEGTDADHIGAPDDHSTGNLRTLCGYHHRKRTALQANQARGPLPSRQRPAPRHPGLIETSSVTGQDSTTPSSPHQRRRPNPSRPAHPGTPDDPPPF</sequence>
<gene>
    <name evidence="2" type="ORF">DVH02_11540</name>
</gene>
<proteinExistence type="predicted"/>
<name>A0A370BC42_9ACTN</name>
<evidence type="ECO:0000256" key="1">
    <source>
        <dbReference type="SAM" id="MobiDB-lite"/>
    </source>
</evidence>
<evidence type="ECO:0000313" key="2">
    <source>
        <dbReference type="EMBL" id="RDG37949.1"/>
    </source>
</evidence>
<evidence type="ECO:0008006" key="4">
    <source>
        <dbReference type="Google" id="ProtNLM"/>
    </source>
</evidence>
<feature type="compositionally biased region" description="Basic and acidic residues" evidence="1">
    <location>
        <begin position="52"/>
        <end position="67"/>
    </location>
</feature>
<feature type="region of interest" description="Disordered" evidence="1">
    <location>
        <begin position="52"/>
        <end position="71"/>
    </location>
</feature>
<organism evidence="2 3">
    <name type="scientific">Streptomyces corynorhini</name>
    <dbReference type="NCBI Taxonomy" id="2282652"/>
    <lineage>
        <taxon>Bacteria</taxon>
        <taxon>Bacillati</taxon>
        <taxon>Actinomycetota</taxon>
        <taxon>Actinomycetes</taxon>
        <taxon>Kitasatosporales</taxon>
        <taxon>Streptomycetaceae</taxon>
        <taxon>Streptomyces</taxon>
    </lineage>
</organism>
<dbReference type="InterPro" id="IPR003615">
    <property type="entry name" value="HNH_nuc"/>
</dbReference>